<name>W0VB80_9BURK</name>
<proteinExistence type="predicted"/>
<keyword evidence="2" id="KW-1185">Reference proteome</keyword>
<dbReference type="STRING" id="1349767.GJA_5463"/>
<organism evidence="1 2">
    <name type="scientific">Janthinobacterium agaricidamnosum NBRC 102515 = DSM 9628</name>
    <dbReference type="NCBI Taxonomy" id="1349767"/>
    <lineage>
        <taxon>Bacteria</taxon>
        <taxon>Pseudomonadati</taxon>
        <taxon>Pseudomonadota</taxon>
        <taxon>Betaproteobacteria</taxon>
        <taxon>Burkholderiales</taxon>
        <taxon>Oxalobacteraceae</taxon>
        <taxon>Janthinobacterium</taxon>
    </lineage>
</organism>
<dbReference type="Proteomes" id="UP000027604">
    <property type="component" value="Chromosome I"/>
</dbReference>
<dbReference type="AlphaFoldDB" id="W0VB80"/>
<evidence type="ECO:0000313" key="1">
    <source>
        <dbReference type="EMBL" id="CDG86059.1"/>
    </source>
</evidence>
<gene>
    <name evidence="1" type="ORF">GJA_5463</name>
</gene>
<dbReference type="EMBL" id="HG322949">
    <property type="protein sequence ID" value="CDG86059.1"/>
    <property type="molecule type" value="Genomic_DNA"/>
</dbReference>
<accession>W0VB80</accession>
<dbReference type="HOGENOM" id="CLU_2973376_0_0_4"/>
<evidence type="ECO:0000313" key="2">
    <source>
        <dbReference type="Proteomes" id="UP000027604"/>
    </source>
</evidence>
<dbReference type="RefSeq" id="WP_167541075.1">
    <property type="nucleotide sequence ID" value="NZ_BCTH01000020.1"/>
</dbReference>
<dbReference type="KEGG" id="jag:GJA_5463"/>
<protein>
    <submittedName>
        <fullName evidence="1">Uncharacterized protein</fullName>
    </submittedName>
</protein>
<sequence length="58" mass="6469">MSAFTITMAANGGMDRRYCPLKLFTTQSAIKKGRSKFTDLDLQQLQRGARPACSTKKK</sequence>
<reference evidence="1 2" key="1">
    <citation type="journal article" date="2015" name="Genome Announc.">
        <title>Genome Sequence of Mushroom Soft-Rot Pathogen Janthinobacterium agaricidamnosum.</title>
        <authorList>
            <person name="Graupner K."/>
            <person name="Lackner G."/>
            <person name="Hertweck C."/>
        </authorList>
    </citation>
    <scope>NUCLEOTIDE SEQUENCE [LARGE SCALE GENOMIC DNA]</scope>
    <source>
        <strain evidence="2">NBRC 102515 / DSM 9628</strain>
    </source>
</reference>